<evidence type="ECO:0000259" key="4">
    <source>
        <dbReference type="PROSITE" id="PS51898"/>
    </source>
</evidence>
<comment type="similarity">
    <text evidence="1">Belongs to the 'phage' integrase family.</text>
</comment>
<dbReference type="PROSITE" id="PS51898">
    <property type="entry name" value="TYR_RECOMBINASE"/>
    <property type="match status" value="1"/>
</dbReference>
<dbReference type="InterPro" id="IPR013762">
    <property type="entry name" value="Integrase-like_cat_sf"/>
</dbReference>
<reference evidence="5 6" key="2">
    <citation type="submission" date="2018-09" db="EMBL/GenBank/DDBJ databases">
        <title>Genome of Sphaerochaeta halotolerans strain 4-11.</title>
        <authorList>
            <person name="Nazina T.N."/>
            <person name="Sokolova D.S."/>
        </authorList>
    </citation>
    <scope>NUCLEOTIDE SEQUENCE [LARGE SCALE GENOMIC DNA]</scope>
    <source>
        <strain evidence="5 6">4-11</strain>
    </source>
</reference>
<gene>
    <name evidence="5" type="ORF">DYP60_13740</name>
</gene>
<evidence type="ECO:0000256" key="1">
    <source>
        <dbReference type="ARBA" id="ARBA00008857"/>
    </source>
</evidence>
<dbReference type="EMBL" id="QUWK01000028">
    <property type="protein sequence ID" value="RFU93645.1"/>
    <property type="molecule type" value="Genomic_DNA"/>
</dbReference>
<organism evidence="5 6">
    <name type="scientific">Sphaerochaeta halotolerans</name>
    <dbReference type="NCBI Taxonomy" id="2293840"/>
    <lineage>
        <taxon>Bacteria</taxon>
        <taxon>Pseudomonadati</taxon>
        <taxon>Spirochaetota</taxon>
        <taxon>Spirochaetia</taxon>
        <taxon>Spirochaetales</taxon>
        <taxon>Sphaerochaetaceae</taxon>
        <taxon>Sphaerochaeta</taxon>
    </lineage>
</organism>
<dbReference type="InterPro" id="IPR011010">
    <property type="entry name" value="DNA_brk_join_enz"/>
</dbReference>
<dbReference type="GO" id="GO:0006310">
    <property type="term" value="P:DNA recombination"/>
    <property type="evidence" value="ECO:0007669"/>
    <property type="project" value="UniProtKB-KW"/>
</dbReference>
<comment type="caution">
    <text evidence="5">The sequence shown here is derived from an EMBL/GenBank/DDBJ whole genome shotgun (WGS) entry which is preliminary data.</text>
</comment>
<dbReference type="GO" id="GO:0003677">
    <property type="term" value="F:DNA binding"/>
    <property type="evidence" value="ECO:0007669"/>
    <property type="project" value="UniProtKB-KW"/>
</dbReference>
<evidence type="ECO:0000256" key="3">
    <source>
        <dbReference type="ARBA" id="ARBA00023172"/>
    </source>
</evidence>
<reference evidence="6" key="1">
    <citation type="submission" date="2018-08" db="EMBL/GenBank/DDBJ databases">
        <authorList>
            <person name="Grouzdev D.S."/>
            <person name="Krutkina M.S."/>
        </authorList>
    </citation>
    <scope>NUCLEOTIDE SEQUENCE [LARGE SCALE GENOMIC DNA]</scope>
    <source>
        <strain evidence="6">4-11</strain>
    </source>
</reference>
<dbReference type="GO" id="GO:0015074">
    <property type="term" value="P:DNA integration"/>
    <property type="evidence" value="ECO:0007669"/>
    <property type="project" value="InterPro"/>
</dbReference>
<keyword evidence="3" id="KW-0233">DNA recombination</keyword>
<dbReference type="Pfam" id="PF00589">
    <property type="entry name" value="Phage_integrase"/>
    <property type="match status" value="1"/>
</dbReference>
<dbReference type="PANTHER" id="PTHR30349">
    <property type="entry name" value="PHAGE INTEGRASE-RELATED"/>
    <property type="match status" value="1"/>
</dbReference>
<sequence length="340" mass="39056">MCHDPSGNRIPRGPAMKTSILFTSKLGPLMKDFVKEKRSMGFCYDTEERLLGQFDRFIVANGFNDGTFSRPMISEFSMQLPTEGKNYRNKRMVVVRQFAYYLTSIGIDACVPESGGASSEKPIPYLMDSQELSEFFSCVDRYSPHRRQDQMFAIEYSCLFRVIYCCGLRISEACNLRCDDVDLSMGILRILHSKGDKDRLVYLSEDCRQLCRSYDAAMNDYLPSRIWFFPGKKHKSLPITTADAKFKYFWNRRCGAKTDCKSPTVHTLRHLFVVNTINNWIKEGVDVDAKLMYLVKYLGHASAPETLYYYHQVVFSGSLVSGNDSTRARVIPEVQHHEEA</sequence>
<dbReference type="PANTHER" id="PTHR30349:SF41">
    <property type="entry name" value="INTEGRASE_RECOMBINASE PROTEIN MJ0367-RELATED"/>
    <property type="match status" value="1"/>
</dbReference>
<evidence type="ECO:0000256" key="2">
    <source>
        <dbReference type="ARBA" id="ARBA00023125"/>
    </source>
</evidence>
<keyword evidence="2" id="KW-0238">DNA-binding</keyword>
<name>A0A372MCW4_9SPIR</name>
<feature type="domain" description="Tyr recombinase" evidence="4">
    <location>
        <begin position="122"/>
        <end position="324"/>
    </location>
</feature>
<protein>
    <submittedName>
        <fullName evidence="5">Integrase</fullName>
    </submittedName>
</protein>
<dbReference type="InterPro" id="IPR050090">
    <property type="entry name" value="Tyrosine_recombinase_XerCD"/>
</dbReference>
<dbReference type="Gene3D" id="1.10.443.10">
    <property type="entry name" value="Intergrase catalytic core"/>
    <property type="match status" value="1"/>
</dbReference>
<proteinExistence type="inferred from homology"/>
<dbReference type="InterPro" id="IPR002104">
    <property type="entry name" value="Integrase_catalytic"/>
</dbReference>
<keyword evidence="6" id="KW-1185">Reference proteome</keyword>
<evidence type="ECO:0000313" key="5">
    <source>
        <dbReference type="EMBL" id="RFU93645.1"/>
    </source>
</evidence>
<evidence type="ECO:0000313" key="6">
    <source>
        <dbReference type="Proteomes" id="UP000264002"/>
    </source>
</evidence>
<dbReference type="AlphaFoldDB" id="A0A372MCW4"/>
<dbReference type="Proteomes" id="UP000264002">
    <property type="component" value="Unassembled WGS sequence"/>
</dbReference>
<accession>A0A372MCW4</accession>
<dbReference type="SUPFAM" id="SSF56349">
    <property type="entry name" value="DNA breaking-rejoining enzymes"/>
    <property type="match status" value="1"/>
</dbReference>